<evidence type="ECO:0000313" key="2">
    <source>
        <dbReference type="EMBL" id="OQR92612.1"/>
    </source>
</evidence>
<dbReference type="AlphaFoldDB" id="A0A1V9Z3X8"/>
<gene>
    <name evidence="2" type="ORF">ACHHYP_03476</name>
</gene>
<dbReference type="Proteomes" id="UP000243579">
    <property type="component" value="Unassembled WGS sequence"/>
</dbReference>
<accession>A0A1V9Z3X8</accession>
<sequence>MLGLHKRISHTHTRVLDVVDAIQETQLELKLKSMRVKQAQRQLAKMHAVHEMQLKRLVHKDLVHLERQDSLVDKFTSSTRMTTKIGHENELLEDKVTALEGSIDRLLEQYEEALHTHSVSMRQLQSEHDSLRKVDNELETIQDVDDVFEDLKYILLHHKPEKKFCLKSKHLTLDTLTLDHLQAMKEVAAAHLPLKLHSVNVTLQKRVYSTPCRRATVAQLPVYRLTPLEQLEFDALGVLSSSS</sequence>
<dbReference type="OrthoDB" id="79080at2759"/>
<evidence type="ECO:0000313" key="3">
    <source>
        <dbReference type="Proteomes" id="UP000243579"/>
    </source>
</evidence>
<dbReference type="EMBL" id="JNBR01000451">
    <property type="protein sequence ID" value="OQR92612.1"/>
    <property type="molecule type" value="Genomic_DNA"/>
</dbReference>
<organism evidence="2 3">
    <name type="scientific">Achlya hypogyna</name>
    <name type="common">Oomycete</name>
    <name type="synonym">Protoachlya hypogyna</name>
    <dbReference type="NCBI Taxonomy" id="1202772"/>
    <lineage>
        <taxon>Eukaryota</taxon>
        <taxon>Sar</taxon>
        <taxon>Stramenopiles</taxon>
        <taxon>Oomycota</taxon>
        <taxon>Saprolegniomycetes</taxon>
        <taxon>Saprolegniales</taxon>
        <taxon>Achlyaceae</taxon>
        <taxon>Achlya</taxon>
    </lineage>
</organism>
<proteinExistence type="predicted"/>
<name>A0A1V9Z3X8_ACHHY</name>
<reference evidence="2 3" key="1">
    <citation type="journal article" date="2014" name="Genome Biol. Evol.">
        <title>The secreted proteins of Achlya hypogyna and Thraustotheca clavata identify the ancestral oomycete secretome and reveal gene acquisitions by horizontal gene transfer.</title>
        <authorList>
            <person name="Misner I."/>
            <person name="Blouin N."/>
            <person name="Leonard G."/>
            <person name="Richards T.A."/>
            <person name="Lane C.E."/>
        </authorList>
    </citation>
    <scope>NUCLEOTIDE SEQUENCE [LARGE SCALE GENOMIC DNA]</scope>
    <source>
        <strain evidence="2 3">ATCC 48635</strain>
    </source>
</reference>
<protein>
    <submittedName>
        <fullName evidence="2">Uncharacterized protein</fullName>
    </submittedName>
</protein>
<feature type="coiled-coil region" evidence="1">
    <location>
        <begin position="89"/>
        <end position="127"/>
    </location>
</feature>
<keyword evidence="3" id="KW-1185">Reference proteome</keyword>
<evidence type="ECO:0000256" key="1">
    <source>
        <dbReference type="SAM" id="Coils"/>
    </source>
</evidence>
<comment type="caution">
    <text evidence="2">The sequence shown here is derived from an EMBL/GenBank/DDBJ whole genome shotgun (WGS) entry which is preliminary data.</text>
</comment>
<keyword evidence="1" id="KW-0175">Coiled coil</keyword>